<dbReference type="InParanoid" id="A0A517S9S0"/>
<accession>A0A517S9S0</accession>
<evidence type="ECO:0000259" key="2">
    <source>
        <dbReference type="PROSITE" id="PS50006"/>
    </source>
</evidence>
<dbReference type="KEGG" id="ccos:Pan44_08870"/>
<dbReference type="InterPro" id="IPR008984">
    <property type="entry name" value="SMAD_FHA_dom_sf"/>
</dbReference>
<dbReference type="InterPro" id="IPR000253">
    <property type="entry name" value="FHA_dom"/>
</dbReference>
<reference evidence="3 4" key="1">
    <citation type="submission" date="2019-02" db="EMBL/GenBank/DDBJ databases">
        <title>Deep-cultivation of Planctomycetes and their phenomic and genomic characterization uncovers novel biology.</title>
        <authorList>
            <person name="Wiegand S."/>
            <person name="Jogler M."/>
            <person name="Boedeker C."/>
            <person name="Pinto D."/>
            <person name="Vollmers J."/>
            <person name="Rivas-Marin E."/>
            <person name="Kohn T."/>
            <person name="Peeters S.H."/>
            <person name="Heuer A."/>
            <person name="Rast P."/>
            <person name="Oberbeckmann S."/>
            <person name="Bunk B."/>
            <person name="Jeske O."/>
            <person name="Meyerdierks A."/>
            <person name="Storesund J.E."/>
            <person name="Kallscheuer N."/>
            <person name="Luecker S."/>
            <person name="Lage O.M."/>
            <person name="Pohl T."/>
            <person name="Merkel B.J."/>
            <person name="Hornburger P."/>
            <person name="Mueller R.-W."/>
            <person name="Bruemmer F."/>
            <person name="Labrenz M."/>
            <person name="Spormann A.M."/>
            <person name="Op den Camp H."/>
            <person name="Overmann J."/>
            <person name="Amann R."/>
            <person name="Jetten M.S.M."/>
            <person name="Mascher T."/>
            <person name="Medema M.H."/>
            <person name="Devos D.P."/>
            <person name="Kaster A.-K."/>
            <person name="Ovreas L."/>
            <person name="Rohde M."/>
            <person name="Galperin M.Y."/>
            <person name="Jogler C."/>
        </authorList>
    </citation>
    <scope>NUCLEOTIDE SEQUENCE [LARGE SCALE GENOMIC DNA]</scope>
    <source>
        <strain evidence="3 4">Pan44</strain>
    </source>
</reference>
<dbReference type="AlphaFoldDB" id="A0A517S9S0"/>
<dbReference type="EMBL" id="CP036271">
    <property type="protein sequence ID" value="QDT52874.1"/>
    <property type="molecule type" value="Genomic_DNA"/>
</dbReference>
<dbReference type="PROSITE" id="PS50006">
    <property type="entry name" value="FHA_DOMAIN"/>
    <property type="match status" value="1"/>
</dbReference>
<dbReference type="InterPro" id="IPR050923">
    <property type="entry name" value="Cell_Proc_Reg/RNA_Proc"/>
</dbReference>
<dbReference type="RefSeq" id="WP_145027598.1">
    <property type="nucleotide sequence ID" value="NZ_CP036271.1"/>
</dbReference>
<feature type="domain" description="FHA" evidence="2">
    <location>
        <begin position="23"/>
        <end position="72"/>
    </location>
</feature>
<feature type="region of interest" description="Disordered" evidence="1">
    <location>
        <begin position="95"/>
        <end position="122"/>
    </location>
</feature>
<organism evidence="3 4">
    <name type="scientific">Caulifigura coniformis</name>
    <dbReference type="NCBI Taxonomy" id="2527983"/>
    <lineage>
        <taxon>Bacteria</taxon>
        <taxon>Pseudomonadati</taxon>
        <taxon>Planctomycetota</taxon>
        <taxon>Planctomycetia</taxon>
        <taxon>Planctomycetales</taxon>
        <taxon>Planctomycetaceae</taxon>
        <taxon>Caulifigura</taxon>
    </lineage>
</organism>
<keyword evidence="4" id="KW-1185">Reference proteome</keyword>
<name>A0A517S9S0_9PLAN</name>
<dbReference type="InterPro" id="IPR032030">
    <property type="entry name" value="YscD_cytoplasmic_dom"/>
</dbReference>
<dbReference type="Pfam" id="PF16697">
    <property type="entry name" value="Yop-YscD_cpl"/>
    <property type="match status" value="1"/>
</dbReference>
<sequence length="190" mass="20236">MFSLTVQSGKHAGKKVKLQPGEVIVGRDEAARLRIASSDVSRQHCKLVVTEDSITVVELGSRNGTFIDGVPIHRSHVLDPGSTLTVGPMTFRLEGGTPPARRPEKARLNASDSKAAQGLSDDEIASLLTDEIPTLGTSDTTIGSENPTPLRTSAPRTPQPPKKTFRTVAEEAQEIIRLHQESLGKGGAAN</sequence>
<protein>
    <submittedName>
        <fullName evidence="3">FHA domain protein</fullName>
    </submittedName>
</protein>
<dbReference type="Proteomes" id="UP000315700">
    <property type="component" value="Chromosome"/>
</dbReference>
<evidence type="ECO:0000313" key="3">
    <source>
        <dbReference type="EMBL" id="QDT52874.1"/>
    </source>
</evidence>
<dbReference type="SUPFAM" id="SSF49879">
    <property type="entry name" value="SMAD/FHA domain"/>
    <property type="match status" value="1"/>
</dbReference>
<dbReference type="OrthoDB" id="249606at2"/>
<dbReference type="SMART" id="SM00240">
    <property type="entry name" value="FHA"/>
    <property type="match status" value="1"/>
</dbReference>
<dbReference type="Gene3D" id="2.60.200.20">
    <property type="match status" value="1"/>
</dbReference>
<dbReference type="PANTHER" id="PTHR23308">
    <property type="entry name" value="NUCLEAR INHIBITOR OF PROTEIN PHOSPHATASE-1"/>
    <property type="match status" value="1"/>
</dbReference>
<feature type="region of interest" description="Disordered" evidence="1">
    <location>
        <begin position="134"/>
        <end position="164"/>
    </location>
</feature>
<feature type="compositionally biased region" description="Polar residues" evidence="1">
    <location>
        <begin position="135"/>
        <end position="156"/>
    </location>
</feature>
<evidence type="ECO:0000313" key="4">
    <source>
        <dbReference type="Proteomes" id="UP000315700"/>
    </source>
</evidence>
<proteinExistence type="predicted"/>
<gene>
    <name evidence="3" type="ORF">Pan44_08870</name>
</gene>
<evidence type="ECO:0000256" key="1">
    <source>
        <dbReference type="SAM" id="MobiDB-lite"/>
    </source>
</evidence>
<dbReference type="CDD" id="cd00060">
    <property type="entry name" value="FHA"/>
    <property type="match status" value="1"/>
</dbReference>